<dbReference type="InterPro" id="IPR011075">
    <property type="entry name" value="TetR_C"/>
</dbReference>
<name>A0ABU4AJ22_9HYPH</name>
<accession>A0ABU4AJ22</accession>
<dbReference type="RefSeq" id="WP_317561139.1">
    <property type="nucleotide sequence ID" value="NZ_JAWLIP010000003.1"/>
</dbReference>
<dbReference type="SUPFAM" id="SSF48498">
    <property type="entry name" value="Tetracyclin repressor-like, C-terminal domain"/>
    <property type="match status" value="1"/>
</dbReference>
<evidence type="ECO:0000256" key="4">
    <source>
        <dbReference type="PROSITE-ProRule" id="PRU00335"/>
    </source>
</evidence>
<reference evidence="7 8" key="1">
    <citation type="submission" date="2023-10" db="EMBL/GenBank/DDBJ databases">
        <authorList>
            <person name="Venkata Ramana C."/>
            <person name="Sasikala C."/>
            <person name="Dhurka M."/>
        </authorList>
    </citation>
    <scope>NUCLEOTIDE SEQUENCE [LARGE SCALE GENOMIC DNA]</scope>
    <source>
        <strain evidence="7 8">KCTC 32151</strain>
    </source>
</reference>
<evidence type="ECO:0000256" key="1">
    <source>
        <dbReference type="ARBA" id="ARBA00023015"/>
    </source>
</evidence>
<keyword evidence="1" id="KW-0805">Transcription regulation</keyword>
<keyword evidence="3" id="KW-0804">Transcription</keyword>
<feature type="domain" description="HTH tetR-type" evidence="6">
    <location>
        <begin position="29"/>
        <end position="89"/>
    </location>
</feature>
<dbReference type="PANTHER" id="PTHR30055">
    <property type="entry name" value="HTH-TYPE TRANSCRIPTIONAL REGULATOR RUTR"/>
    <property type="match status" value="1"/>
</dbReference>
<evidence type="ECO:0000256" key="5">
    <source>
        <dbReference type="SAM" id="MobiDB-lite"/>
    </source>
</evidence>
<dbReference type="Pfam" id="PF00440">
    <property type="entry name" value="TetR_N"/>
    <property type="match status" value="1"/>
</dbReference>
<comment type="caution">
    <text evidence="7">The sequence shown here is derived from an EMBL/GenBank/DDBJ whole genome shotgun (WGS) entry which is preliminary data.</text>
</comment>
<dbReference type="InterPro" id="IPR001647">
    <property type="entry name" value="HTH_TetR"/>
</dbReference>
<proteinExistence type="predicted"/>
<organism evidence="7 8">
    <name type="scientific">Nitratireductor aquimarinus</name>
    <dbReference type="NCBI Taxonomy" id="889300"/>
    <lineage>
        <taxon>Bacteria</taxon>
        <taxon>Pseudomonadati</taxon>
        <taxon>Pseudomonadota</taxon>
        <taxon>Alphaproteobacteria</taxon>
        <taxon>Hyphomicrobiales</taxon>
        <taxon>Phyllobacteriaceae</taxon>
        <taxon>Nitratireductor</taxon>
    </lineage>
</organism>
<dbReference type="PRINTS" id="PR00455">
    <property type="entry name" value="HTHTETR"/>
</dbReference>
<evidence type="ECO:0000256" key="3">
    <source>
        <dbReference type="ARBA" id="ARBA00023163"/>
    </source>
</evidence>
<dbReference type="InterPro" id="IPR036271">
    <property type="entry name" value="Tet_transcr_reg_TetR-rel_C_sf"/>
</dbReference>
<dbReference type="EMBL" id="JAWLIP010000003">
    <property type="protein sequence ID" value="MDV6226234.1"/>
    <property type="molecule type" value="Genomic_DNA"/>
</dbReference>
<evidence type="ECO:0000313" key="7">
    <source>
        <dbReference type="EMBL" id="MDV6226234.1"/>
    </source>
</evidence>
<dbReference type="PANTHER" id="PTHR30055:SF148">
    <property type="entry name" value="TETR-FAMILY TRANSCRIPTIONAL REGULATOR"/>
    <property type="match status" value="1"/>
</dbReference>
<dbReference type="Gene3D" id="1.10.10.60">
    <property type="entry name" value="Homeodomain-like"/>
    <property type="match status" value="1"/>
</dbReference>
<dbReference type="PROSITE" id="PS50977">
    <property type="entry name" value="HTH_TETR_2"/>
    <property type="match status" value="1"/>
</dbReference>
<keyword evidence="8" id="KW-1185">Reference proteome</keyword>
<feature type="region of interest" description="Disordered" evidence="5">
    <location>
        <begin position="1"/>
        <end position="30"/>
    </location>
</feature>
<dbReference type="Proteomes" id="UP001185659">
    <property type="component" value="Unassembled WGS sequence"/>
</dbReference>
<dbReference type="Pfam" id="PF16859">
    <property type="entry name" value="TetR_C_11"/>
    <property type="match status" value="1"/>
</dbReference>
<keyword evidence="2 4" id="KW-0238">DNA-binding</keyword>
<dbReference type="InterPro" id="IPR050109">
    <property type="entry name" value="HTH-type_TetR-like_transc_reg"/>
</dbReference>
<dbReference type="InterPro" id="IPR009057">
    <property type="entry name" value="Homeodomain-like_sf"/>
</dbReference>
<feature type="DNA-binding region" description="H-T-H motif" evidence="4">
    <location>
        <begin position="52"/>
        <end position="71"/>
    </location>
</feature>
<evidence type="ECO:0000256" key="2">
    <source>
        <dbReference type="ARBA" id="ARBA00023125"/>
    </source>
</evidence>
<gene>
    <name evidence="7" type="ORF">R2G56_08045</name>
</gene>
<dbReference type="Gene3D" id="1.10.357.10">
    <property type="entry name" value="Tetracycline Repressor, domain 2"/>
    <property type="match status" value="1"/>
</dbReference>
<dbReference type="SUPFAM" id="SSF46689">
    <property type="entry name" value="Homeodomain-like"/>
    <property type="match status" value="1"/>
</dbReference>
<evidence type="ECO:0000259" key="6">
    <source>
        <dbReference type="PROSITE" id="PS50977"/>
    </source>
</evidence>
<evidence type="ECO:0000313" key="8">
    <source>
        <dbReference type="Proteomes" id="UP001185659"/>
    </source>
</evidence>
<sequence>MTQRWRRTLSGDTQNPQGKARGPGRPRDPQTDAAILDAALGLFVANGLDGASFEKIAREAGVTRATIYRRWSTRETLIADALGRLKENAEQDFGEWRALPLETLVGMMIDYGPKGWVEHDARRLLARIIGSVPDAPDLLGVFWEVYLAPRRAAFNVIVERARAEGALPADTDVDMFQDMFSGALMYELLLKPGAKTEEGLRSYFTRLLKELGLGDAVARHLANAQSA</sequence>
<protein>
    <submittedName>
        <fullName evidence="7">TetR/AcrR family transcriptional regulator</fullName>
    </submittedName>
</protein>